<protein>
    <submittedName>
        <fullName evidence="12">Uncharacterized protein</fullName>
    </submittedName>
</protein>
<keyword evidence="4" id="KW-0862">Zinc</keyword>
<dbReference type="InterPro" id="IPR013083">
    <property type="entry name" value="Znf_RING/FYVE/PHD"/>
</dbReference>
<dbReference type="Proteomes" id="UP001217089">
    <property type="component" value="Unassembled WGS sequence"/>
</dbReference>
<dbReference type="SMART" id="SM00249">
    <property type="entry name" value="PHD"/>
    <property type="match status" value="1"/>
</dbReference>
<keyword evidence="5" id="KW-0156">Chromatin regulator</keyword>
<dbReference type="Gene3D" id="3.30.40.10">
    <property type="entry name" value="Zinc/RING finger domain, C3HC4 (zinc finger)"/>
    <property type="match status" value="1"/>
</dbReference>
<evidence type="ECO:0000313" key="12">
    <source>
        <dbReference type="EMBL" id="KAJ8304065.1"/>
    </source>
</evidence>
<dbReference type="PRINTS" id="PR00503">
    <property type="entry name" value="BROMODOMAIN"/>
</dbReference>
<evidence type="ECO:0000256" key="1">
    <source>
        <dbReference type="ARBA" id="ARBA00004123"/>
    </source>
</evidence>
<dbReference type="CDD" id="cd15548">
    <property type="entry name" value="PHD_ASH1L"/>
    <property type="match status" value="1"/>
</dbReference>
<evidence type="ECO:0000256" key="9">
    <source>
        <dbReference type="SAM" id="MobiDB-lite"/>
    </source>
</evidence>
<dbReference type="PROSITE" id="PS50014">
    <property type="entry name" value="BROMODOMAIN_2"/>
    <property type="match status" value="1"/>
</dbReference>
<evidence type="ECO:0000256" key="6">
    <source>
        <dbReference type="ARBA" id="ARBA00023117"/>
    </source>
</evidence>
<evidence type="ECO:0000256" key="2">
    <source>
        <dbReference type="ARBA" id="ARBA00022723"/>
    </source>
</evidence>
<dbReference type="CDD" id="cd04717">
    <property type="entry name" value="BAH_polybromo"/>
    <property type="match status" value="1"/>
</dbReference>
<dbReference type="InterPro" id="IPR001965">
    <property type="entry name" value="Znf_PHD"/>
</dbReference>
<dbReference type="InterPro" id="IPR043319">
    <property type="entry name" value="PHD_ASH1L"/>
</dbReference>
<dbReference type="PROSITE" id="PS01359">
    <property type="entry name" value="ZF_PHD_1"/>
    <property type="match status" value="1"/>
</dbReference>
<keyword evidence="7" id="KW-0539">Nucleus</keyword>
<evidence type="ECO:0000256" key="4">
    <source>
        <dbReference type="ARBA" id="ARBA00022833"/>
    </source>
</evidence>
<dbReference type="InterPro" id="IPR001487">
    <property type="entry name" value="Bromodomain"/>
</dbReference>
<evidence type="ECO:0000256" key="8">
    <source>
        <dbReference type="PROSITE-ProRule" id="PRU00035"/>
    </source>
</evidence>
<evidence type="ECO:0000313" key="13">
    <source>
        <dbReference type="Proteomes" id="UP001217089"/>
    </source>
</evidence>
<evidence type="ECO:0000256" key="3">
    <source>
        <dbReference type="ARBA" id="ARBA00022771"/>
    </source>
</evidence>
<comment type="subcellular location">
    <subcellularLocation>
        <location evidence="1">Nucleus</location>
    </subcellularLocation>
</comment>
<sequence length="668" mass="78229">MTRYHVVLHLYIIYIPGNENQLSCEKHYYIVFKDGLFFFIYPWALQKQVQEQNAVNNRYNPFFKPMSNRERIFTREHSIFLLRNLEKARQTKKRSPSTEEEEDKDEEYVKSTGFKKKDVFITQLTALKTARSVKTRRLALAEENSELAKTAKLAQIFNGIYNAVVTCKDEDGKELAAHLMYLPSKKKYPEYYDVIESPIDFRMIQRKVFTGKYQDLESFDKDITKLFKNAERYCGRSSWMGSLVLKLRKFYNTAKAEALPLLEDVLGERIVQSIKPDTTTDSTKVTENTEEEEEEEVIRCICGVYRDEGLMIQCEKCFIWQHCDCMKVAGDVENYLCELCNPRTINKEILADPQPDDATTGWTYYMTLMRDDLQIRVGDCVYVLREQDSKWRGMEIDSVRSSHRLVSNIGAENLVIFRIERLWKDESEKNFAFGHSYFRPHETFHEPSRKFFPNEVFRVPIYEIVSFDMIIGHCCVMDLNTYCKGKPKGIRDQDVYICEYRLDKTAHLFYKISKHPVPKRTYSPHEVPESYKRRSGTGERNPSEGGSVSCNIGESIPKKKQKLSKMSAQKDELEDNQLLSKIKAQKRKEKKDRVDRIMWKLLSVVPPKHRLDLSHLLDEPTVQNSIKSLFLPSNELIGNLLEILHFLDRDTGINIKMTLDNSKIKRNM</sequence>
<dbReference type="InterPro" id="IPR043151">
    <property type="entry name" value="BAH_sf"/>
</dbReference>
<dbReference type="Pfam" id="PF00439">
    <property type="entry name" value="Bromodomain"/>
    <property type="match status" value="1"/>
</dbReference>
<evidence type="ECO:0000256" key="7">
    <source>
        <dbReference type="ARBA" id="ARBA00023242"/>
    </source>
</evidence>
<dbReference type="InterPro" id="IPR036427">
    <property type="entry name" value="Bromodomain-like_sf"/>
</dbReference>
<dbReference type="InterPro" id="IPR001025">
    <property type="entry name" value="BAH_dom"/>
</dbReference>
<keyword evidence="13" id="KW-1185">Reference proteome</keyword>
<organism evidence="12 13">
    <name type="scientific">Tegillarca granosa</name>
    <name type="common">Malaysian cockle</name>
    <name type="synonym">Anadara granosa</name>
    <dbReference type="NCBI Taxonomy" id="220873"/>
    <lineage>
        <taxon>Eukaryota</taxon>
        <taxon>Metazoa</taxon>
        <taxon>Spiralia</taxon>
        <taxon>Lophotrochozoa</taxon>
        <taxon>Mollusca</taxon>
        <taxon>Bivalvia</taxon>
        <taxon>Autobranchia</taxon>
        <taxon>Pteriomorphia</taxon>
        <taxon>Arcoida</taxon>
        <taxon>Arcoidea</taxon>
        <taxon>Arcidae</taxon>
        <taxon>Tegillarca</taxon>
    </lineage>
</organism>
<dbReference type="PANTHER" id="PTHR46147">
    <property type="entry name" value="HISTONE-LYSINE N-METHYLTRANSFERASE ASH1"/>
    <property type="match status" value="1"/>
</dbReference>
<dbReference type="Pfam" id="PF01426">
    <property type="entry name" value="BAH"/>
    <property type="match status" value="1"/>
</dbReference>
<dbReference type="SUPFAM" id="SSF57903">
    <property type="entry name" value="FYVE/PHD zinc finger"/>
    <property type="match status" value="1"/>
</dbReference>
<proteinExistence type="predicted"/>
<reference evidence="12 13" key="1">
    <citation type="submission" date="2022-12" db="EMBL/GenBank/DDBJ databases">
        <title>Chromosome-level genome of Tegillarca granosa.</title>
        <authorList>
            <person name="Kim J."/>
        </authorList>
    </citation>
    <scope>NUCLEOTIDE SEQUENCE [LARGE SCALE GENOMIC DNA]</scope>
    <source>
        <strain evidence="12">Teg-2019</strain>
        <tissue evidence="12">Adductor muscle</tissue>
    </source>
</reference>
<dbReference type="SMART" id="SM00439">
    <property type="entry name" value="BAH"/>
    <property type="match status" value="1"/>
</dbReference>
<keyword evidence="6 8" id="KW-0103">Bromodomain</keyword>
<keyword evidence="3" id="KW-0863">Zinc-finger</keyword>
<dbReference type="PANTHER" id="PTHR46147:SF3">
    <property type="entry name" value="HISTONE-LYSINE N-METHYLTRANSFERASE ASH1"/>
    <property type="match status" value="1"/>
</dbReference>
<dbReference type="EMBL" id="JARBDR010000903">
    <property type="protein sequence ID" value="KAJ8304065.1"/>
    <property type="molecule type" value="Genomic_DNA"/>
</dbReference>
<dbReference type="SMART" id="SM00297">
    <property type="entry name" value="BROMO"/>
    <property type="match status" value="1"/>
</dbReference>
<keyword evidence="2" id="KW-0479">Metal-binding</keyword>
<feature type="domain" description="Bromo" evidence="10">
    <location>
        <begin position="171"/>
        <end position="241"/>
    </location>
</feature>
<name>A0ABQ9EL04_TEGGR</name>
<dbReference type="Pfam" id="PF20826">
    <property type="entry name" value="PHD_5"/>
    <property type="match status" value="1"/>
</dbReference>
<gene>
    <name evidence="12" type="ORF">KUTeg_017648</name>
</gene>
<feature type="domain" description="BAH" evidence="11">
    <location>
        <begin position="373"/>
        <end position="513"/>
    </location>
</feature>
<evidence type="ECO:0000259" key="10">
    <source>
        <dbReference type="PROSITE" id="PS50014"/>
    </source>
</evidence>
<evidence type="ECO:0000256" key="5">
    <source>
        <dbReference type="ARBA" id="ARBA00022853"/>
    </source>
</evidence>
<dbReference type="InterPro" id="IPR019786">
    <property type="entry name" value="Zinc_finger_PHD-type_CS"/>
</dbReference>
<accession>A0ABQ9EL04</accession>
<feature type="region of interest" description="Disordered" evidence="9">
    <location>
        <begin position="518"/>
        <end position="570"/>
    </location>
</feature>
<comment type="caution">
    <text evidence="12">The sequence shown here is derived from an EMBL/GenBank/DDBJ whole genome shotgun (WGS) entry which is preliminary data.</text>
</comment>
<dbReference type="Gene3D" id="2.30.30.490">
    <property type="match status" value="1"/>
</dbReference>
<dbReference type="Gene3D" id="1.20.920.10">
    <property type="entry name" value="Bromodomain-like"/>
    <property type="match status" value="1"/>
</dbReference>
<evidence type="ECO:0000259" key="11">
    <source>
        <dbReference type="PROSITE" id="PS51038"/>
    </source>
</evidence>
<dbReference type="InterPro" id="IPR011011">
    <property type="entry name" value="Znf_FYVE_PHD"/>
</dbReference>
<dbReference type="SUPFAM" id="SSF47370">
    <property type="entry name" value="Bromodomain"/>
    <property type="match status" value="1"/>
</dbReference>
<feature type="compositionally biased region" description="Polar residues" evidence="9">
    <location>
        <begin position="538"/>
        <end position="552"/>
    </location>
</feature>
<dbReference type="PROSITE" id="PS51038">
    <property type="entry name" value="BAH"/>
    <property type="match status" value="1"/>
</dbReference>